<keyword evidence="3" id="KW-1185">Reference proteome</keyword>
<reference evidence="2 3" key="1">
    <citation type="submission" date="2018-06" db="EMBL/GenBank/DDBJ databases">
        <title>Genomic Encyclopedia of Archaeal and Bacterial Type Strains, Phase II (KMG-II): from individual species to whole genera.</title>
        <authorList>
            <person name="Goeker M."/>
        </authorList>
    </citation>
    <scope>NUCLEOTIDE SEQUENCE [LARGE SCALE GENOMIC DNA]</scope>
    <source>
        <strain evidence="2 3">ATCC BAA-1881</strain>
    </source>
</reference>
<evidence type="ECO:0000313" key="3">
    <source>
        <dbReference type="Proteomes" id="UP000248806"/>
    </source>
</evidence>
<dbReference type="GO" id="GO:0003700">
    <property type="term" value="F:DNA-binding transcription factor activity"/>
    <property type="evidence" value="ECO:0007669"/>
    <property type="project" value="InterPro"/>
</dbReference>
<dbReference type="InterPro" id="IPR036390">
    <property type="entry name" value="WH_DNA-bd_sf"/>
</dbReference>
<dbReference type="PRINTS" id="PR00598">
    <property type="entry name" value="HTHMARR"/>
</dbReference>
<dbReference type="InterPro" id="IPR039422">
    <property type="entry name" value="MarR/SlyA-like"/>
</dbReference>
<dbReference type="EMBL" id="QKUF01000002">
    <property type="protein sequence ID" value="PZW34405.1"/>
    <property type="molecule type" value="Genomic_DNA"/>
</dbReference>
<dbReference type="CDD" id="cd00090">
    <property type="entry name" value="HTH_ARSR"/>
    <property type="match status" value="1"/>
</dbReference>
<dbReference type="AlphaFoldDB" id="A0A326UD19"/>
<gene>
    <name evidence="2" type="ORF">EI42_01242</name>
</gene>
<dbReference type="Gene3D" id="1.10.10.10">
    <property type="entry name" value="Winged helix-like DNA-binding domain superfamily/Winged helix DNA-binding domain"/>
    <property type="match status" value="1"/>
</dbReference>
<dbReference type="SUPFAM" id="SSF46785">
    <property type="entry name" value="Winged helix' DNA-binding domain"/>
    <property type="match status" value="1"/>
</dbReference>
<feature type="domain" description="HTH marR-type" evidence="1">
    <location>
        <begin position="9"/>
        <end position="145"/>
    </location>
</feature>
<comment type="caution">
    <text evidence="2">The sequence shown here is derived from an EMBL/GenBank/DDBJ whole genome shotgun (WGS) entry which is preliminary data.</text>
</comment>
<dbReference type="GO" id="GO:0006950">
    <property type="term" value="P:response to stress"/>
    <property type="evidence" value="ECO:0007669"/>
    <property type="project" value="TreeGrafter"/>
</dbReference>
<keyword evidence="2" id="KW-0238">DNA-binding</keyword>
<dbReference type="Proteomes" id="UP000248806">
    <property type="component" value="Unassembled WGS sequence"/>
</dbReference>
<protein>
    <submittedName>
        <fullName evidence="2">DNA-binding MarR family transcriptional regulator</fullName>
    </submittedName>
</protein>
<sequence>MDDSLSPTAQKLLQAFSQFSKEAWKKHYSAVGQYKPSEVRILYLLKGCEEHGHAEGMRVSDISKLLLVTPPTVTQVLKGLEQDELIERHTNPKDRRATFIRLTEKGHSIIQRAFDSFSDVFQGLIEYLGEDQSNQLAELLTKAFLYLEKGHRNGEEEKI</sequence>
<organism evidence="2 3">
    <name type="scientific">Thermosporothrix hazakensis</name>
    <dbReference type="NCBI Taxonomy" id="644383"/>
    <lineage>
        <taxon>Bacteria</taxon>
        <taxon>Bacillati</taxon>
        <taxon>Chloroflexota</taxon>
        <taxon>Ktedonobacteria</taxon>
        <taxon>Ktedonobacterales</taxon>
        <taxon>Thermosporotrichaceae</taxon>
        <taxon>Thermosporothrix</taxon>
    </lineage>
</organism>
<dbReference type="InterPro" id="IPR036388">
    <property type="entry name" value="WH-like_DNA-bd_sf"/>
</dbReference>
<dbReference type="SMART" id="SM00347">
    <property type="entry name" value="HTH_MARR"/>
    <property type="match status" value="1"/>
</dbReference>
<dbReference type="Pfam" id="PF01047">
    <property type="entry name" value="MarR"/>
    <property type="match status" value="1"/>
</dbReference>
<dbReference type="PANTHER" id="PTHR33164:SF101">
    <property type="entry name" value="TRANSCRIPTIONAL REPRESSOR MPRA"/>
    <property type="match status" value="1"/>
</dbReference>
<accession>A0A326UD19</accession>
<dbReference type="InterPro" id="IPR011991">
    <property type="entry name" value="ArsR-like_HTH"/>
</dbReference>
<proteinExistence type="predicted"/>
<dbReference type="PROSITE" id="PS50995">
    <property type="entry name" value="HTH_MARR_2"/>
    <property type="match status" value="1"/>
</dbReference>
<evidence type="ECO:0000313" key="2">
    <source>
        <dbReference type="EMBL" id="PZW34405.1"/>
    </source>
</evidence>
<dbReference type="InterPro" id="IPR000835">
    <property type="entry name" value="HTH_MarR-typ"/>
</dbReference>
<dbReference type="GO" id="GO:0003677">
    <property type="term" value="F:DNA binding"/>
    <property type="evidence" value="ECO:0007669"/>
    <property type="project" value="UniProtKB-KW"/>
</dbReference>
<dbReference type="PANTHER" id="PTHR33164">
    <property type="entry name" value="TRANSCRIPTIONAL REGULATOR, MARR FAMILY"/>
    <property type="match status" value="1"/>
</dbReference>
<dbReference type="RefSeq" id="WP_170142402.1">
    <property type="nucleotide sequence ID" value="NZ_BIFX01000001.1"/>
</dbReference>
<evidence type="ECO:0000259" key="1">
    <source>
        <dbReference type="PROSITE" id="PS50995"/>
    </source>
</evidence>
<name>A0A326UD19_THEHA</name>